<gene>
    <name evidence="2" type="ORF">US52_C0050G0008</name>
</gene>
<evidence type="ECO:0000313" key="3">
    <source>
        <dbReference type="Proteomes" id="UP000034852"/>
    </source>
</evidence>
<keyword evidence="1" id="KW-0472">Membrane</keyword>
<evidence type="ECO:0000313" key="2">
    <source>
        <dbReference type="EMBL" id="KKQ34692.1"/>
    </source>
</evidence>
<feature type="transmembrane region" description="Helical" evidence="1">
    <location>
        <begin position="123"/>
        <end position="141"/>
    </location>
</feature>
<dbReference type="Pfam" id="PF04020">
    <property type="entry name" value="Phage_holin_4_2"/>
    <property type="match status" value="1"/>
</dbReference>
<comment type="caution">
    <text evidence="2">The sequence shown here is derived from an EMBL/GenBank/DDBJ whole genome shotgun (WGS) entry which is preliminary data.</text>
</comment>
<sequence>MFSATITYIRISAMQLIYNLVIETLILIAVVTTLDGVDFEQGVFSMIVAGVFLGLLMYVIDPVLGFFRFPRNFWSYLIVGGVMCVIYFLVLNTLLLGVIRFGVGTIGGDFGPVTLPVLNLETETYTIIFTGLYTLLFSLFVNQLSKYK</sequence>
<reference evidence="2 3" key="1">
    <citation type="journal article" date="2015" name="Nature">
        <title>rRNA introns, odd ribosomes, and small enigmatic genomes across a large radiation of phyla.</title>
        <authorList>
            <person name="Brown C.T."/>
            <person name="Hug L.A."/>
            <person name="Thomas B.C."/>
            <person name="Sharon I."/>
            <person name="Castelle C.J."/>
            <person name="Singh A."/>
            <person name="Wilkins M.J."/>
            <person name="Williams K.H."/>
            <person name="Banfield J.F."/>
        </authorList>
    </citation>
    <scope>NUCLEOTIDE SEQUENCE [LARGE SCALE GENOMIC DNA]</scope>
</reference>
<dbReference type="EMBL" id="LBTH01000050">
    <property type="protein sequence ID" value="KKQ34692.1"/>
    <property type="molecule type" value="Genomic_DNA"/>
</dbReference>
<accession>A0A0G0GXC7</accession>
<dbReference type="InterPro" id="IPR007165">
    <property type="entry name" value="Phage_holin_4_2"/>
</dbReference>
<dbReference type="AlphaFoldDB" id="A0A0G0GXC7"/>
<evidence type="ECO:0000256" key="1">
    <source>
        <dbReference type="SAM" id="Phobius"/>
    </source>
</evidence>
<keyword evidence="1" id="KW-1133">Transmembrane helix</keyword>
<feature type="transmembrane region" description="Helical" evidence="1">
    <location>
        <begin position="76"/>
        <end position="103"/>
    </location>
</feature>
<name>A0A0G0GXC7_9BACT</name>
<protein>
    <submittedName>
        <fullName evidence="2">Uncharacterized protein</fullName>
    </submittedName>
</protein>
<keyword evidence="1" id="KW-0812">Transmembrane</keyword>
<dbReference type="Proteomes" id="UP000034852">
    <property type="component" value="Unassembled WGS sequence"/>
</dbReference>
<feature type="transmembrane region" description="Helical" evidence="1">
    <location>
        <begin position="43"/>
        <end position="64"/>
    </location>
</feature>
<proteinExistence type="predicted"/>
<organism evidence="2 3">
    <name type="scientific">candidate division WS6 bacterium GW2011_GWA2_37_6</name>
    <dbReference type="NCBI Taxonomy" id="1619087"/>
    <lineage>
        <taxon>Bacteria</taxon>
        <taxon>Candidatus Dojkabacteria</taxon>
    </lineage>
</organism>
<feature type="transmembrane region" description="Helical" evidence="1">
    <location>
        <begin position="16"/>
        <end position="37"/>
    </location>
</feature>